<gene>
    <name evidence="1" type="ORF">VNO77_13970</name>
</gene>
<protein>
    <submittedName>
        <fullName evidence="1">Uncharacterized protein</fullName>
    </submittedName>
</protein>
<evidence type="ECO:0000313" key="1">
    <source>
        <dbReference type="EMBL" id="KAK7344413.1"/>
    </source>
</evidence>
<dbReference type="EMBL" id="JAYMYQ010000003">
    <property type="protein sequence ID" value="KAK7344413.1"/>
    <property type="molecule type" value="Genomic_DNA"/>
</dbReference>
<organism evidence="1 2">
    <name type="scientific">Canavalia gladiata</name>
    <name type="common">Sword bean</name>
    <name type="synonym">Dolichos gladiatus</name>
    <dbReference type="NCBI Taxonomy" id="3824"/>
    <lineage>
        <taxon>Eukaryota</taxon>
        <taxon>Viridiplantae</taxon>
        <taxon>Streptophyta</taxon>
        <taxon>Embryophyta</taxon>
        <taxon>Tracheophyta</taxon>
        <taxon>Spermatophyta</taxon>
        <taxon>Magnoliopsida</taxon>
        <taxon>eudicotyledons</taxon>
        <taxon>Gunneridae</taxon>
        <taxon>Pentapetalae</taxon>
        <taxon>rosids</taxon>
        <taxon>fabids</taxon>
        <taxon>Fabales</taxon>
        <taxon>Fabaceae</taxon>
        <taxon>Papilionoideae</taxon>
        <taxon>50 kb inversion clade</taxon>
        <taxon>NPAAA clade</taxon>
        <taxon>indigoferoid/millettioid clade</taxon>
        <taxon>Phaseoleae</taxon>
        <taxon>Canavalia</taxon>
    </lineage>
</organism>
<accession>A0AAN9M2A7</accession>
<keyword evidence="2" id="KW-1185">Reference proteome</keyword>
<name>A0AAN9M2A7_CANGL</name>
<reference evidence="1 2" key="1">
    <citation type="submission" date="2024-01" db="EMBL/GenBank/DDBJ databases">
        <title>The genomes of 5 underutilized Papilionoideae crops provide insights into root nodulation and disease resistanc.</title>
        <authorList>
            <person name="Jiang F."/>
        </authorList>
    </citation>
    <scope>NUCLEOTIDE SEQUENCE [LARGE SCALE GENOMIC DNA]</scope>
    <source>
        <strain evidence="1">LVBAO_FW01</strain>
        <tissue evidence="1">Leaves</tissue>
    </source>
</reference>
<dbReference type="Proteomes" id="UP001367508">
    <property type="component" value="Unassembled WGS sequence"/>
</dbReference>
<comment type="caution">
    <text evidence="1">The sequence shown here is derived from an EMBL/GenBank/DDBJ whole genome shotgun (WGS) entry which is preliminary data.</text>
</comment>
<evidence type="ECO:0000313" key="2">
    <source>
        <dbReference type="Proteomes" id="UP001367508"/>
    </source>
</evidence>
<dbReference type="AlphaFoldDB" id="A0AAN9M2A7"/>
<sequence>MKIGIVECSMLKVEIFLSKCRFIAPLPSSWGIHNNSHQLSYESTTKLSSDMQNMVIIIIKSIGDTFPSISLMVPEFYRRLVTCKESQALIRDNLYHSDTTMMGLIVRFQQQPSQVAIPLRRI</sequence>
<proteinExistence type="predicted"/>